<reference evidence="1" key="1">
    <citation type="submission" date="2023-05" db="EMBL/GenBank/DDBJ databases">
        <authorList>
            <person name="Zhang X."/>
        </authorList>
    </citation>
    <scope>NUCLEOTIDE SEQUENCE</scope>
    <source>
        <strain evidence="1">BD1B2-1</strain>
    </source>
</reference>
<protein>
    <submittedName>
        <fullName evidence="1">Uncharacterized protein</fullName>
    </submittedName>
</protein>
<proteinExistence type="predicted"/>
<gene>
    <name evidence="1" type="ORF">QNI22_18225</name>
</gene>
<accession>A0AAE3R3R1</accession>
<dbReference type="AlphaFoldDB" id="A0AAE3R3R1"/>
<evidence type="ECO:0000313" key="2">
    <source>
        <dbReference type="Proteomes" id="UP001232063"/>
    </source>
</evidence>
<dbReference type="EMBL" id="JASJOU010000006">
    <property type="protein sequence ID" value="MDJ1502610.1"/>
    <property type="molecule type" value="Genomic_DNA"/>
</dbReference>
<organism evidence="1 2">
    <name type="scientific">Xanthocytophaga agilis</name>
    <dbReference type="NCBI Taxonomy" id="3048010"/>
    <lineage>
        <taxon>Bacteria</taxon>
        <taxon>Pseudomonadati</taxon>
        <taxon>Bacteroidota</taxon>
        <taxon>Cytophagia</taxon>
        <taxon>Cytophagales</taxon>
        <taxon>Rhodocytophagaceae</taxon>
        <taxon>Xanthocytophaga</taxon>
    </lineage>
</organism>
<evidence type="ECO:0000313" key="1">
    <source>
        <dbReference type="EMBL" id="MDJ1502610.1"/>
    </source>
</evidence>
<comment type="caution">
    <text evidence="1">The sequence shown here is derived from an EMBL/GenBank/DDBJ whole genome shotgun (WGS) entry which is preliminary data.</text>
</comment>
<name>A0AAE3R3R1_9BACT</name>
<dbReference type="RefSeq" id="WP_314512781.1">
    <property type="nucleotide sequence ID" value="NZ_JASJOU010000006.1"/>
</dbReference>
<sequence length="480" mass="56992">MAKLKNIIKQLSPEDYDAIYNQLMTSNAEKSAYLLKFMREKQLSDSKIMEQLDVNTNAYYTLRSRLNQKIEEYLLQQMESPRTDLLKKVANITEILFTKKRAIAVATLKKLEKELLDYDLSNELTIIYKSLKKLHINSPDFYNYSQSYNRHVAYMLAIDKAEDLLSEYFKKYGNYTLSGTETEKLELTYLNKEMENVCKLYQSHRLYVYQNCMSIFHRLFVENTEDLDDDQEPIEDVLNNVEKIFQQYNLDTVYYHLKLVFEFLKLEYYTHYKVYKKAEKYFDEVNDAASTLLTNYSLYTYPAQFLFTKIQRHIRLDTEQTMYDENEGLFQDYEADAYDLPKYTGYVVYRAVCCYYSKKYDEAARWVNNLLNEMSLKKYPIAHLEVKLLLALQYCLLNDYELFSQLLNSIQRQIRIMGKDECEHMLVFTKIMKTSLYDSKNGKAAKIRGLIDKLQKINVKGFTVITLIKMDESFVARLSS</sequence>
<dbReference type="Proteomes" id="UP001232063">
    <property type="component" value="Unassembled WGS sequence"/>
</dbReference>
<keyword evidence="2" id="KW-1185">Reference proteome</keyword>